<keyword evidence="6 13" id="KW-0727">SH2 domain</keyword>
<dbReference type="CDD" id="cd09919">
    <property type="entry name" value="SH2_STAT_family"/>
    <property type="match status" value="1"/>
</dbReference>
<evidence type="ECO:0000313" key="18">
    <source>
        <dbReference type="EMBL" id="LAC22501.1"/>
    </source>
</evidence>
<dbReference type="FunFam" id="2.60.40.630:FF:000003">
    <property type="entry name" value="Signal transducer and transcription activator 6"/>
    <property type="match status" value="1"/>
</dbReference>
<evidence type="ECO:0000256" key="8">
    <source>
        <dbReference type="ARBA" id="ARBA00023125"/>
    </source>
</evidence>
<dbReference type="InterPro" id="IPR046994">
    <property type="entry name" value="STAT5_CC"/>
</dbReference>
<evidence type="ECO:0000256" key="12">
    <source>
        <dbReference type="ARBA" id="ARBA00064301"/>
    </source>
</evidence>
<dbReference type="InterPro" id="IPR013799">
    <property type="entry name" value="STAT_TF_prot_interaction"/>
</dbReference>
<dbReference type="InterPro" id="IPR000980">
    <property type="entry name" value="SH2"/>
</dbReference>
<dbReference type="InterPro" id="IPR015988">
    <property type="entry name" value="STAT_TF_CC"/>
</dbReference>
<dbReference type="GO" id="GO:0007166">
    <property type="term" value="P:cell surface receptor signaling pathway"/>
    <property type="evidence" value="ECO:0007669"/>
    <property type="project" value="UniProtKB-ARBA"/>
</dbReference>
<dbReference type="SUPFAM" id="SSF48092">
    <property type="entry name" value="Transcription factor STAT-4 N-domain"/>
    <property type="match status" value="1"/>
</dbReference>
<protein>
    <recommendedName>
        <fullName evidence="14">Signal transducer and activator of transcription</fullName>
    </recommendedName>
</protein>
<evidence type="ECO:0000256" key="3">
    <source>
        <dbReference type="ARBA" id="ARBA00005586"/>
    </source>
</evidence>
<dbReference type="SUPFAM" id="SSF47655">
    <property type="entry name" value="STAT"/>
    <property type="match status" value="1"/>
</dbReference>
<feature type="coiled-coil region" evidence="15">
    <location>
        <begin position="240"/>
        <end position="296"/>
    </location>
</feature>
<proteinExistence type="evidence at transcript level"/>
<dbReference type="InterPro" id="IPR048988">
    <property type="entry name" value="STAT_linker"/>
</dbReference>
<dbReference type="AlphaFoldDB" id="A0A6A7FV94"/>
<evidence type="ECO:0000256" key="16">
    <source>
        <dbReference type="SAM" id="MobiDB-lite"/>
    </source>
</evidence>
<organism evidence="18">
    <name type="scientific">Hirondellea gigas</name>
    <dbReference type="NCBI Taxonomy" id="1518452"/>
    <lineage>
        <taxon>Eukaryota</taxon>
        <taxon>Metazoa</taxon>
        <taxon>Ecdysozoa</taxon>
        <taxon>Arthropoda</taxon>
        <taxon>Crustacea</taxon>
        <taxon>Multicrustacea</taxon>
        <taxon>Malacostraca</taxon>
        <taxon>Eumalacostraca</taxon>
        <taxon>Peracarida</taxon>
        <taxon>Amphipoda</taxon>
        <taxon>Amphilochidea</taxon>
        <taxon>Lysianassida</taxon>
        <taxon>Lysianassidira</taxon>
        <taxon>Lysianassoidea</taxon>
        <taxon>Lysianassidae</taxon>
        <taxon>Hirondellea</taxon>
    </lineage>
</organism>
<dbReference type="GO" id="GO:0005634">
    <property type="term" value="C:nucleus"/>
    <property type="evidence" value="ECO:0007669"/>
    <property type="project" value="UniProtKB-SubCell"/>
</dbReference>
<evidence type="ECO:0000259" key="17">
    <source>
        <dbReference type="PROSITE" id="PS50001"/>
    </source>
</evidence>
<keyword evidence="4 14" id="KW-0963">Cytoplasm</keyword>
<keyword evidence="15" id="KW-0175">Coiled coil</keyword>
<keyword evidence="7 14" id="KW-0805">Transcription regulation</keyword>
<reference evidence="18" key="1">
    <citation type="submission" date="2017-11" db="EMBL/GenBank/DDBJ databases">
        <title>The sensing device of the deep-sea amphipod.</title>
        <authorList>
            <person name="Kobayashi H."/>
            <person name="Nagahama T."/>
            <person name="Arai W."/>
            <person name="Sasagawa Y."/>
            <person name="Umeda M."/>
            <person name="Hayashi T."/>
            <person name="Nikaido I."/>
            <person name="Watanabe H."/>
            <person name="Oguri K."/>
            <person name="Kitazato H."/>
            <person name="Fujioka K."/>
            <person name="Kido Y."/>
            <person name="Takami H."/>
        </authorList>
    </citation>
    <scope>NUCLEOTIDE SEQUENCE</scope>
    <source>
        <tissue evidence="18">Whole body</tissue>
    </source>
</reference>
<dbReference type="EMBL" id="IACT01003253">
    <property type="protein sequence ID" value="LAC22501.1"/>
    <property type="molecule type" value="mRNA"/>
</dbReference>
<dbReference type="CDD" id="cd16855">
    <property type="entry name" value="STAT5_CCD"/>
    <property type="match status" value="1"/>
</dbReference>
<dbReference type="GO" id="GO:0000977">
    <property type="term" value="F:RNA polymerase II transcription regulatory region sequence-specific DNA binding"/>
    <property type="evidence" value="ECO:0007669"/>
    <property type="project" value="UniProtKB-ARBA"/>
</dbReference>
<dbReference type="Gene3D" id="1.20.1050.20">
    <property type="entry name" value="STAT transcription factor, all-alpha domain"/>
    <property type="match status" value="1"/>
</dbReference>
<keyword evidence="11 14" id="KW-0539">Nucleus</keyword>
<dbReference type="Pfam" id="PF02864">
    <property type="entry name" value="STAT_bind"/>
    <property type="match status" value="1"/>
</dbReference>
<dbReference type="InterPro" id="IPR013801">
    <property type="entry name" value="STAT_TF_DNA-bd"/>
</dbReference>
<dbReference type="Pfam" id="PF02865">
    <property type="entry name" value="STAT_int"/>
    <property type="match status" value="1"/>
</dbReference>
<keyword evidence="10 14" id="KW-0804">Transcription</keyword>
<evidence type="ECO:0000256" key="1">
    <source>
        <dbReference type="ARBA" id="ARBA00004123"/>
    </source>
</evidence>
<evidence type="ECO:0000256" key="14">
    <source>
        <dbReference type="RuleBase" id="RU046415"/>
    </source>
</evidence>
<dbReference type="Gene3D" id="1.10.238.10">
    <property type="entry name" value="EF-hand"/>
    <property type="match status" value="1"/>
</dbReference>
<dbReference type="Gene3D" id="2.60.40.630">
    <property type="entry name" value="STAT transcription factor, DNA-binding domain"/>
    <property type="match status" value="1"/>
</dbReference>
<dbReference type="SUPFAM" id="SSF55550">
    <property type="entry name" value="SH2 domain"/>
    <property type="match status" value="1"/>
</dbReference>
<dbReference type="InterPro" id="IPR036860">
    <property type="entry name" value="SH2_dom_sf"/>
</dbReference>
<keyword evidence="8 14" id="KW-0238">DNA-binding</keyword>
<dbReference type="Pfam" id="PF00017">
    <property type="entry name" value="SH2"/>
    <property type="match status" value="1"/>
</dbReference>
<dbReference type="InterPro" id="IPR013800">
    <property type="entry name" value="STAT_TF_alpha"/>
</dbReference>
<keyword evidence="9 14" id="KW-0010">Activator</keyword>
<keyword evidence="5 14" id="KW-0597">Phosphoprotein</keyword>
<dbReference type="GO" id="GO:0005737">
    <property type="term" value="C:cytoplasm"/>
    <property type="evidence" value="ECO:0007669"/>
    <property type="project" value="UniProtKB-SubCell"/>
</dbReference>
<comment type="similarity">
    <text evidence="3 14">Belongs to the transcription factor STAT family.</text>
</comment>
<dbReference type="InterPro" id="IPR036535">
    <property type="entry name" value="STAT_N_sf"/>
</dbReference>
<evidence type="ECO:0000256" key="2">
    <source>
        <dbReference type="ARBA" id="ARBA00004496"/>
    </source>
</evidence>
<dbReference type="InterPro" id="IPR001217">
    <property type="entry name" value="STAT"/>
</dbReference>
<evidence type="ECO:0000256" key="15">
    <source>
        <dbReference type="SAM" id="Coils"/>
    </source>
</evidence>
<evidence type="ECO:0000256" key="5">
    <source>
        <dbReference type="ARBA" id="ARBA00022553"/>
    </source>
</evidence>
<evidence type="ECO:0000256" key="7">
    <source>
        <dbReference type="ARBA" id="ARBA00023015"/>
    </source>
</evidence>
<evidence type="ECO:0000256" key="9">
    <source>
        <dbReference type="ARBA" id="ARBA00023159"/>
    </source>
</evidence>
<feature type="region of interest" description="Disordered" evidence="16">
    <location>
        <begin position="758"/>
        <end position="782"/>
    </location>
</feature>
<dbReference type="PANTHER" id="PTHR11801">
    <property type="entry name" value="SIGNAL TRANSDUCER AND ACTIVATOR OF TRANSCRIPTION"/>
    <property type="match status" value="1"/>
</dbReference>
<dbReference type="SUPFAM" id="SSF49417">
    <property type="entry name" value="p53-like transcription factors"/>
    <property type="match status" value="1"/>
</dbReference>
<evidence type="ECO:0000256" key="10">
    <source>
        <dbReference type="ARBA" id="ARBA00023163"/>
    </source>
</evidence>
<dbReference type="Gene3D" id="1.10.532.10">
    <property type="entry name" value="STAT transcription factor, N-terminal domain"/>
    <property type="match status" value="1"/>
</dbReference>
<comment type="subunit">
    <text evidence="12">Forms a homodimer or a heterodimer with a related family member.</text>
</comment>
<dbReference type="PROSITE" id="PS50001">
    <property type="entry name" value="SH2"/>
    <property type="match status" value="1"/>
</dbReference>
<evidence type="ECO:0000256" key="11">
    <source>
        <dbReference type="ARBA" id="ARBA00023242"/>
    </source>
</evidence>
<dbReference type="GO" id="GO:0001228">
    <property type="term" value="F:DNA-binding transcription activator activity, RNA polymerase II-specific"/>
    <property type="evidence" value="ECO:0007669"/>
    <property type="project" value="UniProtKB-ARBA"/>
</dbReference>
<feature type="domain" description="SH2" evidence="17">
    <location>
        <begin position="635"/>
        <end position="735"/>
    </location>
</feature>
<dbReference type="SMART" id="SM00964">
    <property type="entry name" value="STAT_int"/>
    <property type="match status" value="1"/>
</dbReference>
<dbReference type="FunFam" id="1.10.238.10:FF:000029">
    <property type="entry name" value="Signal transducer and transcription activator 6"/>
    <property type="match status" value="1"/>
</dbReference>
<dbReference type="InterPro" id="IPR008967">
    <property type="entry name" value="p53-like_TF_DNA-bd_sf"/>
</dbReference>
<dbReference type="Pfam" id="PF21354">
    <property type="entry name" value="STAT_linker"/>
    <property type="match status" value="1"/>
</dbReference>
<accession>A0A6A7FV94</accession>
<dbReference type="Pfam" id="PF01017">
    <property type="entry name" value="STAT_alpha"/>
    <property type="match status" value="1"/>
</dbReference>
<evidence type="ECO:0000256" key="6">
    <source>
        <dbReference type="ARBA" id="ARBA00022999"/>
    </source>
</evidence>
<dbReference type="Gene3D" id="3.30.505.10">
    <property type="entry name" value="SH2 domain"/>
    <property type="match status" value="1"/>
</dbReference>
<comment type="subcellular location">
    <subcellularLocation>
        <location evidence="2 14">Cytoplasm</location>
    </subcellularLocation>
    <subcellularLocation>
        <location evidence="1 14">Nucleus</location>
    </subcellularLocation>
</comment>
<evidence type="ECO:0000256" key="13">
    <source>
        <dbReference type="PROSITE-ProRule" id="PRU00191"/>
    </source>
</evidence>
<sequence length="849" mass="95612">MAVWSQCQQLPPDALRQVRAAYNEHQFPIEVRHYMATWIESKMTHWSELDANNPGHAQFAHSLVAELLQEIEGKLKHETDFLMRARLEEACTLFQTHYSSNPMALVTIVKNGLNIEINLIQQHEMLMSGGVAGGVTPVAATGVGVNNNNMSNNIGVMGSPVAAAPGAAAMAAAAQVGMMPVKDTNTEILELLATLTDRTGESANDLRYLEQEQESFFLSYHDCTKTNAQLSHLTGQQPSTQQLQEMIRNLEKKKQIGEQELSVKVSGLIQRRIALVEKLQETLEQLTSLQQRVLDQELISWKREQQMAGNGRPFNEDRLNTIQEWCEQLAEIIWQNRHQIKECERHCTKLPLQAPGGVDMLPSLNQHITRLLSSLVTSTFIIEKEPTQVLKTNNKFTATVRLLVGGKLNVYMTPPQVRVSIINESQANALLKNDSMGRNEQSGEIVNCTGTMEYVQSTRQLSVNFRNMQLRKIKRAEKKGQESVMDEKFALLFQSQFSVGGGELVFQVWTLSLPVVVIVHGNQEPHAWATILWDNAFSDQGRVLFAVPDKVPWPQVADMLDTKFKATTGRGLTHENLLYLAGKAFRNNECTDFSNLCLTWSQFCKEILPLQDKNTFWDWFFQVMKVTREHLRQLWIDGSILGFVGRKQAEEMLRASPSDTFLLRFSDSEVGGVTIAWTFEDREKDQRDVFMLQPFTSKDFAIRPLADRISDLEYLNYLYPSIPKDQAFSRYYTPVGDGARNTPNGYVRYKVVTHVPGFPKHGSGGDTSYPNTPAPMGSPAAAGPLSVSSVMDQTYAHTQNMQQIADYSDQQLIETLQSILPDSLRDGDLPDINLDFNFANANFGNMEIQ</sequence>
<dbReference type="InterPro" id="IPR012345">
    <property type="entry name" value="STAT_TF_DNA-bd_N"/>
</dbReference>
<evidence type="ECO:0000256" key="4">
    <source>
        <dbReference type="ARBA" id="ARBA00022490"/>
    </source>
</evidence>
<name>A0A6A7FV94_9CRUS</name>